<dbReference type="GO" id="GO:1903457">
    <property type="term" value="P:lactate catabolic process"/>
    <property type="evidence" value="ECO:0007669"/>
    <property type="project" value="TreeGrafter"/>
</dbReference>
<gene>
    <name evidence="9" type="primary">glpC</name>
    <name evidence="9" type="ORF">LF1_42550</name>
</gene>
<dbReference type="InterPro" id="IPR036318">
    <property type="entry name" value="FAD-bd_PCMH-like_sf"/>
</dbReference>
<dbReference type="Pfam" id="PF13534">
    <property type="entry name" value="Fer4_17"/>
    <property type="match status" value="1"/>
</dbReference>
<reference evidence="9 10" key="1">
    <citation type="submission" date="2019-08" db="EMBL/GenBank/DDBJ databases">
        <title>Deep-cultivation of Planctomycetes and their phenomic and genomic characterization uncovers novel biology.</title>
        <authorList>
            <person name="Wiegand S."/>
            <person name="Jogler M."/>
            <person name="Boedeker C."/>
            <person name="Pinto D."/>
            <person name="Vollmers J."/>
            <person name="Rivas-Marin E."/>
            <person name="Kohn T."/>
            <person name="Peeters S.H."/>
            <person name="Heuer A."/>
            <person name="Rast P."/>
            <person name="Oberbeckmann S."/>
            <person name="Bunk B."/>
            <person name="Jeske O."/>
            <person name="Meyerdierks A."/>
            <person name="Storesund J.E."/>
            <person name="Kallscheuer N."/>
            <person name="Luecker S."/>
            <person name="Lage O.M."/>
            <person name="Pohl T."/>
            <person name="Merkel B.J."/>
            <person name="Hornburger P."/>
            <person name="Mueller R.-W."/>
            <person name="Bruemmer F."/>
            <person name="Labrenz M."/>
            <person name="Spormann A.M."/>
            <person name="Op Den Camp H."/>
            <person name="Overmann J."/>
            <person name="Amann R."/>
            <person name="Jetten M.S.M."/>
            <person name="Mascher T."/>
            <person name="Medema M.H."/>
            <person name="Devos D.P."/>
            <person name="Kaster A.-K."/>
            <person name="Ovreas L."/>
            <person name="Rohde M."/>
            <person name="Galperin M.Y."/>
            <person name="Jogler C."/>
        </authorList>
    </citation>
    <scope>NUCLEOTIDE SEQUENCE [LARGE SCALE GENOMIC DNA]</scope>
    <source>
        <strain evidence="9 10">LF1</strain>
    </source>
</reference>
<accession>A0A5B1CPY5</accession>
<evidence type="ECO:0000256" key="6">
    <source>
        <dbReference type="ARBA" id="ARBA00023004"/>
    </source>
</evidence>
<dbReference type="Gene3D" id="3.30.70.2740">
    <property type="match status" value="1"/>
</dbReference>
<dbReference type="GO" id="GO:0004458">
    <property type="term" value="F:D-lactate dehydrogenase (cytochrome) activity"/>
    <property type="evidence" value="ECO:0007669"/>
    <property type="project" value="TreeGrafter"/>
</dbReference>
<dbReference type="InterPro" id="IPR017900">
    <property type="entry name" value="4Fe4S_Fe_S_CS"/>
</dbReference>
<dbReference type="Proteomes" id="UP000322699">
    <property type="component" value="Unassembled WGS sequence"/>
</dbReference>
<keyword evidence="2" id="KW-0285">Flavoprotein</keyword>
<dbReference type="Gene3D" id="1.10.1060.10">
    <property type="entry name" value="Alpha-helical ferredoxin"/>
    <property type="match status" value="1"/>
</dbReference>
<evidence type="ECO:0000256" key="1">
    <source>
        <dbReference type="ARBA" id="ARBA00001974"/>
    </source>
</evidence>
<dbReference type="PANTHER" id="PTHR11748">
    <property type="entry name" value="D-LACTATE DEHYDROGENASE"/>
    <property type="match status" value="1"/>
</dbReference>
<evidence type="ECO:0000313" key="10">
    <source>
        <dbReference type="Proteomes" id="UP000322699"/>
    </source>
</evidence>
<dbReference type="Gene3D" id="3.30.43.10">
    <property type="entry name" value="Uridine Diphospho-n-acetylenolpyruvylglucosamine Reductase, domain 2"/>
    <property type="match status" value="1"/>
</dbReference>
<dbReference type="Pfam" id="PF02754">
    <property type="entry name" value="CCG"/>
    <property type="match status" value="1"/>
</dbReference>
<dbReference type="SUPFAM" id="SSF55103">
    <property type="entry name" value="FAD-linked oxidases, C-terminal domain"/>
    <property type="match status" value="1"/>
</dbReference>
<dbReference type="GO" id="GO:0008720">
    <property type="term" value="F:D-lactate dehydrogenase (NAD+) activity"/>
    <property type="evidence" value="ECO:0007669"/>
    <property type="project" value="TreeGrafter"/>
</dbReference>
<protein>
    <submittedName>
        <fullName evidence="9">Anaerobic glycerol-3-phosphate dehydrogenase subunit C</fullName>
    </submittedName>
</protein>
<dbReference type="InterPro" id="IPR016164">
    <property type="entry name" value="FAD-linked_Oxase-like_C"/>
</dbReference>
<comment type="caution">
    <text evidence="9">The sequence shown here is derived from an EMBL/GenBank/DDBJ whole genome shotgun (WGS) entry which is preliminary data.</text>
</comment>
<keyword evidence="6" id="KW-0408">Iron</keyword>
<keyword evidence="3" id="KW-0479">Metal-binding</keyword>
<organism evidence="9 10">
    <name type="scientific">Rubripirellula obstinata</name>
    <dbReference type="NCBI Taxonomy" id="406547"/>
    <lineage>
        <taxon>Bacteria</taxon>
        <taxon>Pseudomonadati</taxon>
        <taxon>Planctomycetota</taxon>
        <taxon>Planctomycetia</taxon>
        <taxon>Pirellulales</taxon>
        <taxon>Pirellulaceae</taxon>
        <taxon>Rubripirellula</taxon>
    </lineage>
</organism>
<dbReference type="PROSITE" id="PS00198">
    <property type="entry name" value="4FE4S_FER_1"/>
    <property type="match status" value="1"/>
</dbReference>
<proteinExistence type="predicted"/>
<evidence type="ECO:0000256" key="5">
    <source>
        <dbReference type="ARBA" id="ARBA00023002"/>
    </source>
</evidence>
<dbReference type="InterPro" id="IPR006094">
    <property type="entry name" value="Oxid_FAD_bind_N"/>
</dbReference>
<dbReference type="InterPro" id="IPR016167">
    <property type="entry name" value="FAD-bd_PCMH_sub1"/>
</dbReference>
<feature type="domain" description="FAD-binding PCMH-type" evidence="8">
    <location>
        <begin position="37"/>
        <end position="262"/>
    </location>
</feature>
<evidence type="ECO:0000259" key="8">
    <source>
        <dbReference type="PROSITE" id="PS51387"/>
    </source>
</evidence>
<dbReference type="AlphaFoldDB" id="A0A5B1CPY5"/>
<evidence type="ECO:0000256" key="7">
    <source>
        <dbReference type="ARBA" id="ARBA00023014"/>
    </source>
</evidence>
<dbReference type="Gene3D" id="3.30.465.10">
    <property type="match status" value="1"/>
</dbReference>
<dbReference type="PROSITE" id="PS51387">
    <property type="entry name" value="FAD_PCMH"/>
    <property type="match status" value="1"/>
</dbReference>
<dbReference type="EMBL" id="VRLW01000001">
    <property type="protein sequence ID" value="KAA1261700.1"/>
    <property type="molecule type" value="Genomic_DNA"/>
</dbReference>
<evidence type="ECO:0000313" key="9">
    <source>
        <dbReference type="EMBL" id="KAA1261700.1"/>
    </source>
</evidence>
<keyword evidence="10" id="KW-1185">Reference proteome</keyword>
<dbReference type="InterPro" id="IPR016169">
    <property type="entry name" value="FAD-bd_PCMH_sub2"/>
</dbReference>
<dbReference type="GO" id="GO:0046872">
    <property type="term" value="F:metal ion binding"/>
    <property type="evidence" value="ECO:0007669"/>
    <property type="project" value="UniProtKB-KW"/>
</dbReference>
<dbReference type="InterPro" id="IPR009051">
    <property type="entry name" value="Helical_ferredxn"/>
</dbReference>
<dbReference type="SUPFAM" id="SSF46548">
    <property type="entry name" value="alpha-helical ferredoxin"/>
    <property type="match status" value="1"/>
</dbReference>
<dbReference type="InterPro" id="IPR004113">
    <property type="entry name" value="FAD-bd_oxidored_4_C"/>
</dbReference>
<comment type="cofactor">
    <cofactor evidence="1">
        <name>FAD</name>
        <dbReference type="ChEBI" id="CHEBI:57692"/>
    </cofactor>
</comment>
<dbReference type="SUPFAM" id="SSF56176">
    <property type="entry name" value="FAD-binding/transporter-associated domain-like"/>
    <property type="match status" value="1"/>
</dbReference>
<keyword evidence="5" id="KW-0560">Oxidoreductase</keyword>
<dbReference type="GO" id="GO:0051536">
    <property type="term" value="F:iron-sulfur cluster binding"/>
    <property type="evidence" value="ECO:0007669"/>
    <property type="project" value="UniProtKB-KW"/>
</dbReference>
<dbReference type="Pfam" id="PF02913">
    <property type="entry name" value="FAD-oxidase_C"/>
    <property type="match status" value="1"/>
</dbReference>
<dbReference type="Pfam" id="PF01565">
    <property type="entry name" value="FAD_binding_4"/>
    <property type="match status" value="1"/>
</dbReference>
<dbReference type="PANTHER" id="PTHR11748:SF119">
    <property type="entry name" value="D-2-HYDROXYGLUTARATE DEHYDROGENASE"/>
    <property type="match status" value="1"/>
</dbReference>
<evidence type="ECO:0000256" key="2">
    <source>
        <dbReference type="ARBA" id="ARBA00022630"/>
    </source>
</evidence>
<keyword evidence="7" id="KW-0411">Iron-sulfur</keyword>
<evidence type="ECO:0000256" key="4">
    <source>
        <dbReference type="ARBA" id="ARBA00022827"/>
    </source>
</evidence>
<dbReference type="GO" id="GO:0071949">
    <property type="term" value="F:FAD binding"/>
    <property type="evidence" value="ECO:0007669"/>
    <property type="project" value="InterPro"/>
</dbReference>
<dbReference type="InterPro" id="IPR016166">
    <property type="entry name" value="FAD-bd_PCMH"/>
</dbReference>
<keyword evidence="4" id="KW-0274">FAD</keyword>
<sequence length="1002" mass="109923">MDTERQRIQDDLRGILRGDVHCDPMMTQLYASDASIYQVQPIGVVRPRAVADVIATAQYASENELTLHPRGAGSGVAGESLGRGIVIDFSRYMRRIEVQSNGATVRVQSGAVLADVNQILRPLGRGFGPDPVTRSITTMGSVLATNASGSHYLRSGSARNAIQSMRVVTMEGELIELGKHSPDETTTAGKLARGISEIQQRFSSLLDGDDTKGKLAPKHRGGYRLDDVVDPDDGRVDLAKFMVGTQGTLALTVDAVVRSEVVPAHRGVVLAFYHRMDLAARSAVSALKHGLVACDLMDRRTLQIARDTDPKFADLLPRGAESMVLVEIQGESLDDLHDRLSLIRRDLSSGPDAAFACIDTLDRDERNLYWALSRRVIPRLYRYKQNEAPLPFIEDLAVPRESLPEALIAIQDTLKSQQATATIFAHVGHGQIHLRPFLDLSKSEDRRRLSRLSSDIAEVVWRFGGQVSVEHAAGLSRSYLLPRQFGNLWQAMGQVKRLFDPNHRANPGKLFGAEMQRPNENLRPADQTIEVIDESRVLVHADLPSGEAANKAGRSVPQLQVLQHWAGSNGISAVTRGCNGCGRCRTTSPGERQCPVFRASMREEATPRAKANLLRGVLSGQIPVDGLASDQAKEITDLCFNCHQCRLECPASIDIPKIVGELKAQYVATNGLSVSDALIGRIDTVAAVASRFAWLSNRLIQGKVTRWFAERLFGLSAARPLPAIASESFLRHATGRRWTKPSPHGGLKVAYFFDQYANYHDPDIGRALAEILQQNGIGLYVPPSQSASGMSRITAGDAKGALRIARRNVRLLADAVRAGYTIIATEPSAILCLKHEYPNLLDDEDAHLVADHSREACEYLWELHQGDRLSTEFDPVNVTVAYHQPCHLRVLDPVGYGPSVLQLVPGIEVERIEAGCSGMAGTWGLQKKNYRNSLRIGWPLISAMRTAKVSMATTECSACKMQIEHGSGRKTIHPLKLLAYAYGRMPQVEQDMPVVETEDQQA</sequence>
<dbReference type="RefSeq" id="WP_068258397.1">
    <property type="nucleotide sequence ID" value="NZ_LWSK01000005.1"/>
</dbReference>
<name>A0A5B1CPY5_9BACT</name>
<dbReference type="InterPro" id="IPR004017">
    <property type="entry name" value="Cys_rich_dom"/>
</dbReference>
<evidence type="ECO:0000256" key="3">
    <source>
        <dbReference type="ARBA" id="ARBA00022723"/>
    </source>
</evidence>